<feature type="region of interest" description="Disordered" evidence="8">
    <location>
        <begin position="1685"/>
        <end position="1717"/>
    </location>
</feature>
<dbReference type="GO" id="GO:0090063">
    <property type="term" value="P:positive regulation of microtubule nucleation"/>
    <property type="evidence" value="ECO:0007669"/>
    <property type="project" value="TreeGrafter"/>
</dbReference>
<reference evidence="12" key="1">
    <citation type="submission" date="2011-08" db="EMBL/GenBank/DDBJ databases">
        <title>The draft genome of Latimeria chalumnae.</title>
        <authorList>
            <person name="Di Palma F."/>
            <person name="Alfoldi J."/>
            <person name="Johnson J."/>
            <person name="Berlin A."/>
            <person name="Gnerre S."/>
            <person name="Jaffe D."/>
            <person name="MacCallum I."/>
            <person name="Young S."/>
            <person name="Walker B.J."/>
            <person name="Lander E."/>
            <person name="Lindblad-Toh K."/>
        </authorList>
    </citation>
    <scope>NUCLEOTIDE SEQUENCE [LARGE SCALE GENOMIC DNA]</scope>
    <source>
        <strain evidence="12">Wild caught</strain>
    </source>
</reference>
<evidence type="ECO:0000256" key="1">
    <source>
        <dbReference type="ARBA" id="ARBA00004245"/>
    </source>
</evidence>
<dbReference type="Bgee" id="ENSLACG00000006606">
    <property type="expression patterns" value="Expressed in chordate pharynx and 6 other cell types or tissues"/>
</dbReference>
<keyword evidence="5" id="KW-0333">Golgi apparatus</keyword>
<dbReference type="OMA" id="HRIWANS"/>
<feature type="region of interest" description="Disordered" evidence="8">
    <location>
        <begin position="1784"/>
        <end position="1817"/>
    </location>
</feature>
<reference evidence="11" key="2">
    <citation type="submission" date="2025-08" db="UniProtKB">
        <authorList>
            <consortium name="Ensembl"/>
        </authorList>
    </citation>
    <scope>IDENTIFICATION</scope>
</reference>
<feature type="coiled-coil region" evidence="7">
    <location>
        <begin position="1354"/>
        <end position="1381"/>
    </location>
</feature>
<feature type="compositionally biased region" description="Basic and acidic residues" evidence="8">
    <location>
        <begin position="1793"/>
        <end position="1815"/>
    </location>
</feature>
<evidence type="ECO:0000256" key="4">
    <source>
        <dbReference type="ARBA" id="ARBA00022553"/>
    </source>
</evidence>
<feature type="compositionally biased region" description="Basic and acidic residues" evidence="8">
    <location>
        <begin position="1619"/>
        <end position="1634"/>
    </location>
</feature>
<feature type="coiled-coil region" evidence="7">
    <location>
        <begin position="682"/>
        <end position="716"/>
    </location>
</feature>
<dbReference type="EMBL" id="AFYH01205317">
    <property type="status" value="NOT_ANNOTATED_CDS"/>
    <property type="molecule type" value="Genomic_DNA"/>
</dbReference>
<dbReference type="EMBL" id="AFYH01205315">
    <property type="status" value="NOT_ANNOTATED_CDS"/>
    <property type="molecule type" value="Genomic_DNA"/>
</dbReference>
<keyword evidence="4" id="KW-0597">Phosphoprotein</keyword>
<evidence type="ECO:0000313" key="12">
    <source>
        <dbReference type="Proteomes" id="UP000008672"/>
    </source>
</evidence>
<comment type="subcellular location">
    <subcellularLocation>
        <location evidence="1">Cytoplasm</location>
        <location evidence="1">Cytoskeleton</location>
    </subcellularLocation>
    <subcellularLocation>
        <location evidence="2">Golgi apparatus</location>
    </subcellularLocation>
</comment>
<feature type="coiled-coil region" evidence="7">
    <location>
        <begin position="884"/>
        <end position="955"/>
    </location>
</feature>
<keyword evidence="3" id="KW-0963">Cytoplasm</keyword>
<keyword evidence="7" id="KW-0175">Coiled coil</keyword>
<dbReference type="Pfam" id="PF07989">
    <property type="entry name" value="Cnn_1N"/>
    <property type="match status" value="1"/>
</dbReference>
<feature type="coiled-coil region" evidence="7">
    <location>
        <begin position="23"/>
        <end position="140"/>
    </location>
</feature>
<dbReference type="Pfam" id="PF23246">
    <property type="entry name" value="CC_CDK5RAP2"/>
    <property type="match status" value="1"/>
</dbReference>
<dbReference type="GO" id="GO:1903358">
    <property type="term" value="P:regulation of Golgi organization"/>
    <property type="evidence" value="ECO:0007669"/>
    <property type="project" value="TreeGrafter"/>
</dbReference>
<evidence type="ECO:0000256" key="3">
    <source>
        <dbReference type="ARBA" id="ARBA00022490"/>
    </source>
</evidence>
<feature type="compositionally biased region" description="Polar residues" evidence="8">
    <location>
        <begin position="1198"/>
        <end position="1216"/>
    </location>
</feature>
<dbReference type="STRING" id="7897.ENSLACP00000007450"/>
<feature type="coiled-coil region" evidence="7">
    <location>
        <begin position="1568"/>
        <end position="1595"/>
    </location>
</feature>
<dbReference type="EMBL" id="AFYH01205313">
    <property type="status" value="NOT_ANNOTATED_CDS"/>
    <property type="molecule type" value="Genomic_DNA"/>
</dbReference>
<feature type="coiled-coil region" evidence="7">
    <location>
        <begin position="469"/>
        <end position="593"/>
    </location>
</feature>
<feature type="domain" description="Centrosomin N-terminal motif 1" evidence="9">
    <location>
        <begin position="22"/>
        <end position="95"/>
    </location>
</feature>
<dbReference type="InParanoid" id="H3ACS9"/>
<dbReference type="EMBL" id="AFYH01205318">
    <property type="status" value="NOT_ANNOTATED_CDS"/>
    <property type="molecule type" value="Genomic_DNA"/>
</dbReference>
<feature type="coiled-coil region" evidence="7">
    <location>
        <begin position="1743"/>
        <end position="1770"/>
    </location>
</feature>
<dbReference type="GO" id="GO:0060090">
    <property type="term" value="F:molecular adaptor activity"/>
    <property type="evidence" value="ECO:0007669"/>
    <property type="project" value="TreeGrafter"/>
</dbReference>
<dbReference type="HOGENOM" id="CLU_000727_0_0_1"/>
<evidence type="ECO:0000256" key="6">
    <source>
        <dbReference type="ARBA" id="ARBA00023212"/>
    </source>
</evidence>
<evidence type="ECO:0000313" key="11">
    <source>
        <dbReference type="Ensembl" id="ENSLACP00000007450.1"/>
    </source>
</evidence>
<dbReference type="Proteomes" id="UP000008672">
    <property type="component" value="Unassembled WGS sequence"/>
</dbReference>
<feature type="coiled-coil region" evidence="7">
    <location>
        <begin position="1138"/>
        <end position="1172"/>
    </location>
</feature>
<feature type="coiled-coil region" evidence="7">
    <location>
        <begin position="1838"/>
        <end position="2021"/>
    </location>
</feature>
<dbReference type="GeneTree" id="ENSGT00950000183190"/>
<dbReference type="InterPro" id="IPR056273">
    <property type="entry name" value="CDK5RAP2_MYOME_CC"/>
</dbReference>
<dbReference type="EMBL" id="AFYH01205316">
    <property type="status" value="NOT_ANNOTATED_CDS"/>
    <property type="molecule type" value="Genomic_DNA"/>
</dbReference>
<evidence type="ECO:0000256" key="5">
    <source>
        <dbReference type="ARBA" id="ARBA00023034"/>
    </source>
</evidence>
<dbReference type="EMBL" id="AFYH01205312">
    <property type="status" value="NOT_ANNOTATED_CDS"/>
    <property type="molecule type" value="Genomic_DNA"/>
</dbReference>
<feature type="coiled-coil region" evidence="7">
    <location>
        <begin position="346"/>
        <end position="415"/>
    </location>
</feature>
<protein>
    <submittedName>
        <fullName evidence="11">Uncharacterized protein</fullName>
    </submittedName>
</protein>
<dbReference type="EMBL" id="AFYH01205314">
    <property type="status" value="NOT_ANNOTATED_CDS"/>
    <property type="molecule type" value="Genomic_DNA"/>
</dbReference>
<keyword evidence="6" id="KW-0206">Cytoskeleton</keyword>
<organism evidence="11 12">
    <name type="scientific">Latimeria chalumnae</name>
    <name type="common">Coelacanth</name>
    <dbReference type="NCBI Taxonomy" id="7897"/>
    <lineage>
        <taxon>Eukaryota</taxon>
        <taxon>Metazoa</taxon>
        <taxon>Chordata</taxon>
        <taxon>Craniata</taxon>
        <taxon>Vertebrata</taxon>
        <taxon>Euteleostomi</taxon>
        <taxon>Coelacanthiformes</taxon>
        <taxon>Coelacanthidae</taxon>
        <taxon>Latimeria</taxon>
    </lineage>
</organism>
<feature type="region of interest" description="Disordered" evidence="8">
    <location>
        <begin position="1181"/>
        <end position="1216"/>
    </location>
</feature>
<evidence type="ECO:0000256" key="7">
    <source>
        <dbReference type="SAM" id="Coils"/>
    </source>
</evidence>
<proteinExistence type="predicted"/>
<keyword evidence="12" id="KW-1185">Reference proteome</keyword>
<dbReference type="InterPro" id="IPR052593">
    <property type="entry name" value="MT-associated_AKAP9-binding"/>
</dbReference>
<evidence type="ECO:0000259" key="9">
    <source>
        <dbReference type="Pfam" id="PF07989"/>
    </source>
</evidence>
<dbReference type="GO" id="GO:0005813">
    <property type="term" value="C:centrosome"/>
    <property type="evidence" value="ECO:0007669"/>
    <property type="project" value="TreeGrafter"/>
</dbReference>
<reference evidence="11" key="3">
    <citation type="submission" date="2025-09" db="UniProtKB">
        <authorList>
            <consortium name="Ensembl"/>
        </authorList>
    </citation>
    <scope>IDENTIFICATION</scope>
</reference>
<dbReference type="PANTHER" id="PTHR46501:SF7">
    <property type="entry name" value="MYOMEGALIN ISOFORM X1"/>
    <property type="match status" value="1"/>
</dbReference>
<feature type="coiled-coil region" evidence="7">
    <location>
        <begin position="762"/>
        <end position="817"/>
    </location>
</feature>
<evidence type="ECO:0000256" key="2">
    <source>
        <dbReference type="ARBA" id="ARBA00004555"/>
    </source>
</evidence>
<sequence>MSDHFVISDFTGERMSPIRAHTMKDFENQITELKKENFNLKLRIYFLEERMQQKYDDASEDIFKTNIELKVEIESLKHELQEKQGLLIKASKAVESLAGNNTAEIQRVKQEAQQEIQQIKKLLGDKIHCLEEDVKSAQAQCETIAAIAEQEKVRNMDLEQKLVACNKPNQKELTFPPEFTKRWEEQSRVIEQLNLVLKSKETLIDQLQQGKAHGASNSKWPLEEKIEEMTKALGVKENEAETKKTKKKKQEVSGFPVAVLGQEKLQQADVMNKGLQGKLKESECELATEKQNGLKRDKTIQGLTLALKSKDKEIEDLFHEIEDRDCALAKAREAIHKAQINKFQGVEEHTSLLMEKESELAELRAEHSAKLRENQKLQRALGRKDQEFNDLQQEKEQLEKEMDEVQQQKSSGDKVDYCFERCCEQFKKALNKLRFPLSVWAGEKHEYMELAKEAQQGEGQSSDRKDAMLANLRECLKEKDRELKSLESLITILLEVVYRYHNVAIYVQAINEKFSAVDKIENEVRQLRLALREKEREVERLNNLLSSNEETINELEGSVKEKDTELHQLLNTCKNLQRVKQELEESKALLLHEKDGVVSQLHEALANKSKDLEEIRSILLSQKQSDIKDVAEQLHQQLKLKERLLEEAWAEKERLHTEHEKEVEELFKTIQRKDQFLKLTSLPLEKAMEERLNKKIEDLKRQLSAKEDELTKMLIESGQEKDQCFAKLKDQGFIYINTAEENQQRTVDEEIVVKTMPSSKSLVNLKKELAQRTEELNKALKKESEMGIEVMRLKSLLSRLEEELQAQAAHIESLSKTLQVKDEIIQDLQATLRKYLDGREMECLIQNLRENLQSPTVPKRKHTVIGGDCKKPTLPSDEEKVLEYEELKRALKAEQQLYSSLIRAVKDPDSMNCLQNLQMELTAVQLLRQQLEEEIRANQGLRKDLEETIEMAKKKEGKDSNMQFSFKINEEALHHRHHHLVRLQLKFSTMLYRTLTYSFLTPSSFGGKSPLQSGVKNELKNTEKFPSETVVDQQKIEEGILLKSLMEETGMSSVLELRNELLQLQAKVGVLHREQVDTLGKESSEDEREGKDEMDLKQMVIRLRVKLRNSRMINKLLKQQVELNSSVDGESTFNPDLIVKMAKEIERLKEEVVDMERKIKEAEDKVEENTAIRKASIPRSTEAGMRSRLPVPTRKTRSVGNMRSVPSAQNSDTDFQEQIRQLRRTLKDYKFQNELLQRKLCAAEVTVASQQENVDKCRAQLQADSSLEQDDKEVQVDLQDLGYETCGKSENEVDRDESSSPGCLPILSLEELLLTENLATNSSTSYPSSASLVSSKISLKNLEIFDDCELTDDPRELKQQITELRIQIEKYQKELQHLQKKNSLSALISSNSQWRRCPQRSKFWIPIKRSSSSQTVDLEDQGKRNVHSSALSKQERQELERLKQQILQLEPELEKNGIKENNLIYSFVVCFNLTRYDSLVQSQARELSHFRQQIKESRSLCILHRKHLQEVTKAFEELLQASDVDYYVGESFREQLDQSVQLLEKLESKLDNGDVSSDSEDGELFELAQKLTKELQEKNKTIHHLQQQLRNQSLAPSICHTSYESEASDRYSLESPEAEQDKQEEGHGGWRDFQRNSSAGNLNSENGHHIFFFSVLSDPLTLDFEKEQTTALCSPRHLEVALDQPNGSHVDETEPGIIIPSSGKLPLPENESETRQEPPEVLHTNKKLNEANNATPFVLNQSTAELQRENSALREQLKISEQLNETLRVELNLHQSIMTEGQEGCVDRSTLSPDRHDSSCSRNREHGIATERSNESKGINTGTKLFSLTTKNEFIDFLAEHLQEIRILRQRLEDSIRTNDRLRKQLEQRLSESERDLGKTSTNIFIHGSEEHTHRNTEIHFLREQNQDLKEQLTRSSRDKQKENEKLKESLAKKCCTVERLRIECEHNKRENGHLQKKVGDGQEENRRLKNELHYSRDEINRLQRELSLQQQELTESQQLLQSLRLELKVYEQLNETSARKSGPTKEPTLKISTGLQSPVDMSELVAEIRSLRVQLERSIQTNNALRQKLEEQLLKARDKLDGATSTININYLLTGEQRRSTGRNSNDVSSIKKILTFMNMKNLVFTNFPTPPKSGNSPPIISAAGGLISSFSADSASHTPSRLVPGHRMWADRNGHHVLGLIEDYNALRKQISEGRILVRGIMHVVISACIFSFLEKKKKTTPVPEQSSLKKFFSSVNTMQQMLEEVSRLLKLLWKVSLPSVVCSDTTQHNQDEITKNELARLQKKISEQEKLLHGTVKRLRTTNQLKEGMEKIIIDQCLSATNEML</sequence>
<dbReference type="PANTHER" id="PTHR46501">
    <property type="entry name" value="MYOMEGALIN"/>
    <property type="match status" value="1"/>
</dbReference>
<dbReference type="EMBL" id="AFYH01205319">
    <property type="status" value="NOT_ANNOTATED_CDS"/>
    <property type="molecule type" value="Genomic_DNA"/>
</dbReference>
<dbReference type="GO" id="GO:0007098">
    <property type="term" value="P:centrosome cycle"/>
    <property type="evidence" value="ECO:0007669"/>
    <property type="project" value="TreeGrafter"/>
</dbReference>
<accession>H3ACS9</accession>
<feature type="region of interest" description="Disordered" evidence="8">
    <location>
        <begin position="1605"/>
        <end position="1641"/>
    </location>
</feature>
<name>H3ACS9_LATCH</name>
<evidence type="ECO:0000256" key="8">
    <source>
        <dbReference type="SAM" id="MobiDB-lite"/>
    </source>
</evidence>
<dbReference type="Ensembl" id="ENSLACT00000007512.1">
    <property type="protein sequence ID" value="ENSLACP00000007450.1"/>
    <property type="gene ID" value="ENSLACG00000006606.1"/>
</dbReference>
<feature type="domain" description="CDK5 regulatory subunit-associated protein 2/Myomegalin coiled coil" evidence="10">
    <location>
        <begin position="828"/>
        <end position="951"/>
    </location>
</feature>
<feature type="coiled-coil region" evidence="7">
    <location>
        <begin position="2049"/>
        <end position="2087"/>
    </location>
</feature>
<dbReference type="InterPro" id="IPR012943">
    <property type="entry name" value="Cnn_1N"/>
</dbReference>
<evidence type="ECO:0000259" key="10">
    <source>
        <dbReference type="Pfam" id="PF23246"/>
    </source>
</evidence>
<dbReference type="GO" id="GO:0005794">
    <property type="term" value="C:Golgi apparatus"/>
    <property type="evidence" value="ECO:0007669"/>
    <property type="project" value="UniProtKB-SubCell"/>
</dbReference>
<dbReference type="eggNOG" id="ENOG502QTI7">
    <property type="taxonomic scope" value="Eukaryota"/>
</dbReference>